<dbReference type="InterPro" id="IPR050759">
    <property type="entry name" value="Serine_protease_kringle"/>
</dbReference>
<dbReference type="PROSITE" id="PS00021">
    <property type="entry name" value="KRINGLE_1"/>
    <property type="match status" value="1"/>
</dbReference>
<dbReference type="EMBL" id="CACRXK020038575">
    <property type="protein sequence ID" value="CAB4045289.1"/>
    <property type="molecule type" value="Genomic_DNA"/>
</dbReference>
<dbReference type="InterPro" id="IPR000001">
    <property type="entry name" value="Kringle"/>
</dbReference>
<keyword evidence="1" id="KW-1015">Disulfide bond</keyword>
<dbReference type="Pfam" id="PF00051">
    <property type="entry name" value="Kringle"/>
    <property type="match status" value="1"/>
</dbReference>
<comment type="caution">
    <text evidence="1">Lacks conserved residue(s) required for the propagation of feature annotation.</text>
</comment>
<dbReference type="InterPro" id="IPR013806">
    <property type="entry name" value="Kringle-like"/>
</dbReference>
<dbReference type="SUPFAM" id="SSF57440">
    <property type="entry name" value="Kringle-like"/>
    <property type="match status" value="1"/>
</dbReference>
<reference evidence="2" key="1">
    <citation type="submission" date="2020-04" db="EMBL/GenBank/DDBJ databases">
        <authorList>
            <person name="Alioto T."/>
            <person name="Alioto T."/>
            <person name="Gomez Garrido J."/>
        </authorList>
    </citation>
    <scope>NUCLEOTIDE SEQUENCE</scope>
    <source>
        <strain evidence="2">A484AB</strain>
    </source>
</reference>
<evidence type="ECO:0000256" key="1">
    <source>
        <dbReference type="PROSITE-ProRule" id="PRU00121"/>
    </source>
</evidence>
<protein>
    <submittedName>
        <fullName evidence="2">Uncharacterized protein</fullName>
    </submittedName>
</protein>
<dbReference type="InterPro" id="IPR018056">
    <property type="entry name" value="Kringle_CS"/>
</dbReference>
<dbReference type="CDD" id="cd00108">
    <property type="entry name" value="KR"/>
    <property type="match status" value="1"/>
</dbReference>
<dbReference type="PANTHER" id="PTHR24261">
    <property type="entry name" value="PLASMINOGEN-RELATED"/>
    <property type="match status" value="1"/>
</dbReference>
<dbReference type="SMART" id="SM00130">
    <property type="entry name" value="KR"/>
    <property type="match status" value="1"/>
</dbReference>
<dbReference type="Proteomes" id="UP001152795">
    <property type="component" value="Unassembled WGS sequence"/>
</dbReference>
<dbReference type="PANTHER" id="PTHR24261:SF7">
    <property type="entry name" value="KRINGLE DOMAIN-CONTAINING PROTEIN"/>
    <property type="match status" value="1"/>
</dbReference>
<dbReference type="PROSITE" id="PS50070">
    <property type="entry name" value="KRINGLE_2"/>
    <property type="match status" value="1"/>
</dbReference>
<accession>A0A6S7LVH5</accession>
<evidence type="ECO:0000313" key="3">
    <source>
        <dbReference type="Proteomes" id="UP001152795"/>
    </source>
</evidence>
<keyword evidence="3" id="KW-1185">Reference proteome</keyword>
<feature type="disulfide bond" evidence="1">
    <location>
        <begin position="110"/>
        <end position="149"/>
    </location>
</feature>
<evidence type="ECO:0000313" key="2">
    <source>
        <dbReference type="EMBL" id="CAB4045289.1"/>
    </source>
</evidence>
<dbReference type="OrthoDB" id="407616at2759"/>
<gene>
    <name evidence="2" type="ORF">PACLA_8A087237</name>
</gene>
<dbReference type="GO" id="GO:0004175">
    <property type="term" value="F:endopeptidase activity"/>
    <property type="evidence" value="ECO:0007669"/>
    <property type="project" value="TreeGrafter"/>
</dbReference>
<feature type="disulfide bond" evidence="1">
    <location>
        <begin position="89"/>
        <end position="166"/>
    </location>
</feature>
<comment type="caution">
    <text evidence="2">The sequence shown here is derived from an EMBL/GenBank/DDBJ whole genome shotgun (WGS) entry which is preliminary data.</text>
</comment>
<name>A0A6S7LVH5_PARCT</name>
<dbReference type="GO" id="GO:0005615">
    <property type="term" value="C:extracellular space"/>
    <property type="evidence" value="ECO:0007669"/>
    <property type="project" value="TreeGrafter"/>
</dbReference>
<dbReference type="Gene3D" id="2.40.20.10">
    <property type="entry name" value="Plasminogen Kringle 4"/>
    <property type="match status" value="1"/>
</dbReference>
<dbReference type="InterPro" id="IPR038178">
    <property type="entry name" value="Kringle_sf"/>
</dbReference>
<dbReference type="GO" id="GO:0005102">
    <property type="term" value="F:signaling receptor binding"/>
    <property type="evidence" value="ECO:0007669"/>
    <property type="project" value="TreeGrafter"/>
</dbReference>
<keyword evidence="1" id="KW-0420">Kringle</keyword>
<sequence>MRFAGCYYMFPGCDRSTSGFRTKKFCKESCLHFTNECSTFVEALNEIFLQYYPEKKALTSCLEKASRNAGDSPECISYDRKESLKKEDCLYLNGSSYHGNISVTASGISCQSWTEQCPHRHTMNNTYRELNNAENYCRNPQNSGQRPWCFTTDRNKRWEYCDIPKCIPGRE</sequence>
<dbReference type="PRINTS" id="PR00018">
    <property type="entry name" value="KRINGLE"/>
</dbReference>
<organism evidence="2 3">
    <name type="scientific">Paramuricea clavata</name>
    <name type="common">Red gorgonian</name>
    <name type="synonym">Violescent sea-whip</name>
    <dbReference type="NCBI Taxonomy" id="317549"/>
    <lineage>
        <taxon>Eukaryota</taxon>
        <taxon>Metazoa</taxon>
        <taxon>Cnidaria</taxon>
        <taxon>Anthozoa</taxon>
        <taxon>Octocorallia</taxon>
        <taxon>Malacalcyonacea</taxon>
        <taxon>Plexauridae</taxon>
        <taxon>Paramuricea</taxon>
    </lineage>
</organism>
<dbReference type="AlphaFoldDB" id="A0A6S7LVH5"/>
<proteinExistence type="predicted"/>